<gene>
    <name evidence="4" type="ORF">E5222_08275</name>
</gene>
<dbReference type="InterPro" id="IPR000160">
    <property type="entry name" value="GGDEF_dom"/>
</dbReference>
<dbReference type="CDD" id="cd00130">
    <property type="entry name" value="PAS"/>
    <property type="match status" value="1"/>
</dbReference>
<evidence type="ECO:0000256" key="1">
    <source>
        <dbReference type="SAM" id="MobiDB-lite"/>
    </source>
</evidence>
<dbReference type="PANTHER" id="PTHR44757">
    <property type="entry name" value="DIGUANYLATE CYCLASE DGCP"/>
    <property type="match status" value="1"/>
</dbReference>
<protein>
    <submittedName>
        <fullName evidence="4">EAL domain-containing protein</fullName>
    </submittedName>
</protein>
<dbReference type="Gene3D" id="3.30.450.20">
    <property type="entry name" value="PAS domain"/>
    <property type="match status" value="1"/>
</dbReference>
<dbReference type="InterPro" id="IPR043128">
    <property type="entry name" value="Rev_trsase/Diguanyl_cyclase"/>
</dbReference>
<dbReference type="Pfam" id="PF00990">
    <property type="entry name" value="GGDEF"/>
    <property type="match status" value="1"/>
</dbReference>
<dbReference type="SMART" id="SM00052">
    <property type="entry name" value="EAL"/>
    <property type="match status" value="1"/>
</dbReference>
<dbReference type="InterPro" id="IPR029787">
    <property type="entry name" value="Nucleotide_cyclase"/>
</dbReference>
<evidence type="ECO:0000259" key="2">
    <source>
        <dbReference type="PROSITE" id="PS50883"/>
    </source>
</evidence>
<sequence>MAVRDILRGKRTKAPPTSRAPQDEGATDVRNPSSDEGEGPGALGASERMAMFDAFEKYDLGWFWATDALGAITYLSESAAGCLGIEGPVAGQLLTALMETADESGEVGGERPLQFFIASRMRFTDLVVRLRHDRPEQWWSITGSPHYDEEGRFRGFRGSAKDISELFLRQRDETRLAQFDTLTGLANRHRMEQRLTAILASYRVAKRTCALLMMDLDRFKQVNDTLGHPAGDELLRQVSQRLQSIISAPAEVGRLGGDEFQIIIPDMADRGHLGERARKIIQMLSQPYALGNDRASIGCSVGIAIAPYDGATPEELVKAADMALYAAKGSGRGRFRFFANDLADAAQRQRKIGEDLSEALKADQLVMHYQPIVRTSDNTVTAFEALLRWDHPDRGPIPPGTFVPLAEQINLIDELGEWSLERACRDALAWPGGIRVAVNISAQQFFSGSLPDLVEKVLDRTGLPPARLELEITEGVFMGETQLVDRTFEALAKIGVRLALDDFGTGLSSLSFLRRAPFRKIKIDQSFVRRCAEPGNSNAAIITAIVSLAGALQLETTAEGVEAMDELQLVKAQGVTEIQGFILSRAVTQAVLMQRLSSGDFTYEPAGPRRPRNERRSTLRRVGVIHEDHRYVAVLRNLSRTGALIEGLLDVPVGTDLVLDLGGGQLAVARVRRSQDATQGVEFETPLVNDGADGLCTRTRVSPQLMAAADLPLGPGLGEGPQPLRKGVSGKPRFMQVDVFAGSHRAA</sequence>
<dbReference type="PANTHER" id="PTHR44757:SF2">
    <property type="entry name" value="BIOFILM ARCHITECTURE MAINTENANCE PROTEIN MBAA"/>
    <property type="match status" value="1"/>
</dbReference>
<feature type="region of interest" description="Disordered" evidence="1">
    <location>
        <begin position="1"/>
        <end position="43"/>
    </location>
</feature>
<dbReference type="CDD" id="cd01949">
    <property type="entry name" value="GGDEF"/>
    <property type="match status" value="1"/>
</dbReference>
<dbReference type="InterPro" id="IPR035965">
    <property type="entry name" value="PAS-like_dom_sf"/>
</dbReference>
<name>A0A4T3EZR6_9SPHN</name>
<reference evidence="4 5" key="1">
    <citation type="submission" date="2019-04" db="EMBL/GenBank/DDBJ databases">
        <title>Altererythrobacter aquimixticola sp. nov., isolated from sediment of junction between the ocean and a freshwater spring.</title>
        <authorList>
            <person name="Yoon J.-H."/>
        </authorList>
    </citation>
    <scope>NUCLEOTIDE SEQUENCE [LARGE SCALE GENOMIC DNA]</scope>
    <source>
        <strain evidence="4 5">SSKS-13</strain>
    </source>
</reference>
<evidence type="ECO:0000259" key="3">
    <source>
        <dbReference type="PROSITE" id="PS50887"/>
    </source>
</evidence>
<dbReference type="Pfam" id="PF00563">
    <property type="entry name" value="EAL"/>
    <property type="match status" value="1"/>
</dbReference>
<dbReference type="Gene3D" id="3.30.70.270">
    <property type="match status" value="1"/>
</dbReference>
<comment type="caution">
    <text evidence="4">The sequence shown here is derived from an EMBL/GenBank/DDBJ whole genome shotgun (WGS) entry which is preliminary data.</text>
</comment>
<feature type="domain" description="GGDEF" evidence="3">
    <location>
        <begin position="207"/>
        <end position="340"/>
    </location>
</feature>
<proteinExistence type="predicted"/>
<dbReference type="Gene3D" id="3.20.20.450">
    <property type="entry name" value="EAL domain"/>
    <property type="match status" value="1"/>
</dbReference>
<dbReference type="InterPro" id="IPR000014">
    <property type="entry name" value="PAS"/>
</dbReference>
<accession>A0A4T3EZR6</accession>
<dbReference type="RefSeq" id="WP_136693292.1">
    <property type="nucleotide sequence ID" value="NZ_SSHH01000002.1"/>
</dbReference>
<organism evidence="4 5">
    <name type="scientific">Alteraurantiacibacter aquimixticola</name>
    <dbReference type="NCBI Taxonomy" id="2489173"/>
    <lineage>
        <taxon>Bacteria</taxon>
        <taxon>Pseudomonadati</taxon>
        <taxon>Pseudomonadota</taxon>
        <taxon>Alphaproteobacteria</taxon>
        <taxon>Sphingomonadales</taxon>
        <taxon>Erythrobacteraceae</taxon>
        <taxon>Alteraurantiacibacter</taxon>
    </lineage>
</organism>
<dbReference type="CDD" id="cd01948">
    <property type="entry name" value="EAL"/>
    <property type="match status" value="1"/>
</dbReference>
<dbReference type="AlphaFoldDB" id="A0A4T3EZR6"/>
<dbReference type="InterPro" id="IPR052155">
    <property type="entry name" value="Biofilm_reg_signaling"/>
</dbReference>
<dbReference type="InterPro" id="IPR035919">
    <property type="entry name" value="EAL_sf"/>
</dbReference>
<dbReference type="InterPro" id="IPR001633">
    <property type="entry name" value="EAL_dom"/>
</dbReference>
<dbReference type="PROSITE" id="PS50887">
    <property type="entry name" value="GGDEF"/>
    <property type="match status" value="1"/>
</dbReference>
<keyword evidence="5" id="KW-1185">Reference proteome</keyword>
<evidence type="ECO:0000313" key="5">
    <source>
        <dbReference type="Proteomes" id="UP000309389"/>
    </source>
</evidence>
<dbReference type="SMART" id="SM00267">
    <property type="entry name" value="GGDEF"/>
    <property type="match status" value="1"/>
</dbReference>
<dbReference type="EMBL" id="SSHH01000002">
    <property type="protein sequence ID" value="TIX50272.1"/>
    <property type="molecule type" value="Genomic_DNA"/>
</dbReference>
<feature type="domain" description="EAL" evidence="2">
    <location>
        <begin position="349"/>
        <end position="600"/>
    </location>
</feature>
<dbReference type="PROSITE" id="PS50883">
    <property type="entry name" value="EAL"/>
    <property type="match status" value="1"/>
</dbReference>
<dbReference type="Proteomes" id="UP000309389">
    <property type="component" value="Unassembled WGS sequence"/>
</dbReference>
<dbReference type="SUPFAM" id="SSF55073">
    <property type="entry name" value="Nucleotide cyclase"/>
    <property type="match status" value="1"/>
</dbReference>
<dbReference type="SUPFAM" id="SSF55785">
    <property type="entry name" value="PYP-like sensor domain (PAS domain)"/>
    <property type="match status" value="1"/>
</dbReference>
<dbReference type="NCBIfam" id="TIGR00254">
    <property type="entry name" value="GGDEF"/>
    <property type="match status" value="1"/>
</dbReference>
<dbReference type="OrthoDB" id="9814202at2"/>
<evidence type="ECO:0000313" key="4">
    <source>
        <dbReference type="EMBL" id="TIX50272.1"/>
    </source>
</evidence>
<dbReference type="SUPFAM" id="SSF141868">
    <property type="entry name" value="EAL domain-like"/>
    <property type="match status" value="1"/>
</dbReference>